<evidence type="ECO:0000256" key="3">
    <source>
        <dbReference type="ARBA" id="ARBA00022989"/>
    </source>
</evidence>
<organism evidence="9 10">
    <name type="scientific">Aaosphaeria arxii CBS 175.79</name>
    <dbReference type="NCBI Taxonomy" id="1450172"/>
    <lineage>
        <taxon>Eukaryota</taxon>
        <taxon>Fungi</taxon>
        <taxon>Dikarya</taxon>
        <taxon>Ascomycota</taxon>
        <taxon>Pezizomycotina</taxon>
        <taxon>Dothideomycetes</taxon>
        <taxon>Pleosporomycetidae</taxon>
        <taxon>Pleosporales</taxon>
        <taxon>Pleosporales incertae sedis</taxon>
        <taxon>Aaosphaeria</taxon>
    </lineage>
</organism>
<proteinExistence type="inferred from homology"/>
<evidence type="ECO:0000256" key="5">
    <source>
        <dbReference type="ARBA" id="ARBA00038359"/>
    </source>
</evidence>
<dbReference type="PANTHER" id="PTHR33048">
    <property type="entry name" value="PTH11-LIKE INTEGRAL MEMBRANE PROTEIN (AFU_ORTHOLOGUE AFUA_5G11245)"/>
    <property type="match status" value="1"/>
</dbReference>
<evidence type="ECO:0000256" key="6">
    <source>
        <dbReference type="SAM" id="MobiDB-lite"/>
    </source>
</evidence>
<dbReference type="GeneID" id="54278463"/>
<evidence type="ECO:0000256" key="7">
    <source>
        <dbReference type="SAM" id="Phobius"/>
    </source>
</evidence>
<sequence>MFAPNDLGPTVIITAYTLTSVSTLIVGLRFYCRIWVVGKFKSYDYIMLLALICTWATCVNNHLQMHYGTGQQSPPPPPPGVAIKPFPPEVLKVIREMQLGSARTWYAYQILYLADLGIIKFSVLFFYLSIATQRTFRVLSYASLIVTALATFALIAVNAFECPQDLSLALRPDIFLKRKEWGCFDLAPIYYAAAAFNIFSDAFILVLPLPLLLKLRMHTLKRVSLLLLFSIGILVPIASGIRLWSIFLWHGSKTEGRYYGAYVIFWSQVEVNVAIMCASAPSLQPLVKRIFGEVARHRSHSAYYYYGGGSHNMSEITPPRRGTLSNPDSTMDLESLPETYQPDRHRVKDNITEPHIDRDVVSVREMTEEEVLRDRVRRFASHRSSMQSVPPKSPARPHDILSHG</sequence>
<dbReference type="PANTHER" id="PTHR33048:SF123">
    <property type="entry name" value="INTEGRAL MEMBRANE PROTEIN"/>
    <property type="match status" value="1"/>
</dbReference>
<feature type="transmembrane region" description="Helical" evidence="7">
    <location>
        <begin position="225"/>
        <end position="247"/>
    </location>
</feature>
<keyword evidence="4 7" id="KW-0472">Membrane</keyword>
<keyword evidence="3 7" id="KW-1133">Transmembrane helix</keyword>
<dbReference type="InterPro" id="IPR049326">
    <property type="entry name" value="Rhodopsin_dom_fungi"/>
</dbReference>
<dbReference type="InterPro" id="IPR052337">
    <property type="entry name" value="SAT4-like"/>
</dbReference>
<feature type="transmembrane region" description="Helical" evidence="7">
    <location>
        <begin position="12"/>
        <end position="31"/>
    </location>
</feature>
<evidence type="ECO:0000256" key="1">
    <source>
        <dbReference type="ARBA" id="ARBA00004141"/>
    </source>
</evidence>
<dbReference type="GO" id="GO:0016020">
    <property type="term" value="C:membrane"/>
    <property type="evidence" value="ECO:0007669"/>
    <property type="project" value="UniProtKB-SubCell"/>
</dbReference>
<dbReference type="Proteomes" id="UP000799778">
    <property type="component" value="Unassembled WGS sequence"/>
</dbReference>
<feature type="domain" description="Rhodopsin" evidence="8">
    <location>
        <begin position="28"/>
        <end position="289"/>
    </location>
</feature>
<evidence type="ECO:0000256" key="4">
    <source>
        <dbReference type="ARBA" id="ARBA00023136"/>
    </source>
</evidence>
<accession>A0A6A5Y4Q9</accession>
<feature type="transmembrane region" description="Helical" evidence="7">
    <location>
        <begin position="139"/>
        <end position="160"/>
    </location>
</feature>
<feature type="transmembrane region" description="Helical" evidence="7">
    <location>
        <begin position="43"/>
        <end position="63"/>
    </location>
</feature>
<feature type="transmembrane region" description="Helical" evidence="7">
    <location>
        <begin position="105"/>
        <end position="127"/>
    </location>
</feature>
<evidence type="ECO:0000256" key="2">
    <source>
        <dbReference type="ARBA" id="ARBA00022692"/>
    </source>
</evidence>
<keyword evidence="10" id="KW-1185">Reference proteome</keyword>
<feature type="transmembrane region" description="Helical" evidence="7">
    <location>
        <begin position="189"/>
        <end position="213"/>
    </location>
</feature>
<dbReference type="RefSeq" id="XP_033388532.1">
    <property type="nucleotide sequence ID" value="XM_033521066.1"/>
</dbReference>
<name>A0A6A5Y4Q9_9PLEO</name>
<reference evidence="9" key="1">
    <citation type="journal article" date="2020" name="Stud. Mycol.">
        <title>101 Dothideomycetes genomes: a test case for predicting lifestyles and emergence of pathogens.</title>
        <authorList>
            <person name="Haridas S."/>
            <person name="Albert R."/>
            <person name="Binder M."/>
            <person name="Bloem J."/>
            <person name="Labutti K."/>
            <person name="Salamov A."/>
            <person name="Andreopoulos B."/>
            <person name="Baker S."/>
            <person name="Barry K."/>
            <person name="Bills G."/>
            <person name="Bluhm B."/>
            <person name="Cannon C."/>
            <person name="Castanera R."/>
            <person name="Culley D."/>
            <person name="Daum C."/>
            <person name="Ezra D."/>
            <person name="Gonzalez J."/>
            <person name="Henrissat B."/>
            <person name="Kuo A."/>
            <person name="Liang C."/>
            <person name="Lipzen A."/>
            <person name="Lutzoni F."/>
            <person name="Magnuson J."/>
            <person name="Mondo S."/>
            <person name="Nolan M."/>
            <person name="Ohm R."/>
            <person name="Pangilinan J."/>
            <person name="Park H.-J."/>
            <person name="Ramirez L."/>
            <person name="Alfaro M."/>
            <person name="Sun H."/>
            <person name="Tritt A."/>
            <person name="Yoshinaga Y."/>
            <person name="Zwiers L.-H."/>
            <person name="Turgeon B."/>
            <person name="Goodwin S."/>
            <person name="Spatafora J."/>
            <person name="Crous P."/>
            <person name="Grigoriev I."/>
        </authorList>
    </citation>
    <scope>NUCLEOTIDE SEQUENCE</scope>
    <source>
        <strain evidence="9">CBS 175.79</strain>
    </source>
</reference>
<protein>
    <recommendedName>
        <fullName evidence="8">Rhodopsin domain-containing protein</fullName>
    </recommendedName>
</protein>
<keyword evidence="2 7" id="KW-0812">Transmembrane</keyword>
<evidence type="ECO:0000313" key="9">
    <source>
        <dbReference type="EMBL" id="KAF2020193.1"/>
    </source>
</evidence>
<gene>
    <name evidence="9" type="ORF">BU24DRAFT_135184</name>
</gene>
<comment type="subcellular location">
    <subcellularLocation>
        <location evidence="1">Membrane</location>
        <topology evidence="1">Multi-pass membrane protein</topology>
    </subcellularLocation>
</comment>
<dbReference type="OrthoDB" id="3934549at2759"/>
<dbReference type="AlphaFoldDB" id="A0A6A5Y4Q9"/>
<dbReference type="EMBL" id="ML978067">
    <property type="protein sequence ID" value="KAF2020193.1"/>
    <property type="molecule type" value="Genomic_DNA"/>
</dbReference>
<dbReference type="Pfam" id="PF20684">
    <property type="entry name" value="Fung_rhodopsin"/>
    <property type="match status" value="1"/>
</dbReference>
<evidence type="ECO:0000259" key="8">
    <source>
        <dbReference type="Pfam" id="PF20684"/>
    </source>
</evidence>
<evidence type="ECO:0000313" key="10">
    <source>
        <dbReference type="Proteomes" id="UP000799778"/>
    </source>
</evidence>
<comment type="similarity">
    <text evidence="5">Belongs to the SAT4 family.</text>
</comment>
<feature type="transmembrane region" description="Helical" evidence="7">
    <location>
        <begin position="259"/>
        <end position="280"/>
    </location>
</feature>
<feature type="region of interest" description="Disordered" evidence="6">
    <location>
        <begin position="380"/>
        <end position="404"/>
    </location>
</feature>